<dbReference type="AlphaFoldDB" id="A0A3M6UT16"/>
<dbReference type="Proteomes" id="UP000275408">
    <property type="component" value="Unassembled WGS sequence"/>
</dbReference>
<evidence type="ECO:0000256" key="1">
    <source>
        <dbReference type="ARBA" id="ARBA00001968"/>
    </source>
</evidence>
<dbReference type="PANTHER" id="PTHR23080:SF133">
    <property type="entry name" value="SI:CH211-262I1.5-RELATED"/>
    <property type="match status" value="1"/>
</dbReference>
<dbReference type="STRING" id="46731.A0A3M6UT16"/>
<gene>
    <name evidence="4" type="ORF">pdam_00025511</name>
</gene>
<dbReference type="PANTHER" id="PTHR23080">
    <property type="entry name" value="THAP DOMAIN PROTEIN"/>
    <property type="match status" value="1"/>
</dbReference>
<evidence type="ECO:0000256" key="2">
    <source>
        <dbReference type="ARBA" id="ARBA00022723"/>
    </source>
</evidence>
<protein>
    <recommendedName>
        <fullName evidence="3">DDE Tnp4 domain-containing protein</fullName>
    </recommendedName>
</protein>
<accession>A0A3M6UT16</accession>
<dbReference type="InterPro" id="IPR027806">
    <property type="entry name" value="HARBI1_dom"/>
</dbReference>
<dbReference type="EMBL" id="RCHS01000793">
    <property type="protein sequence ID" value="RMX56833.1"/>
    <property type="molecule type" value="Genomic_DNA"/>
</dbReference>
<reference evidence="4 5" key="1">
    <citation type="journal article" date="2018" name="Sci. Rep.">
        <title>Comparative analysis of the Pocillopora damicornis genome highlights role of immune system in coral evolution.</title>
        <authorList>
            <person name="Cunning R."/>
            <person name="Bay R.A."/>
            <person name="Gillette P."/>
            <person name="Baker A.C."/>
            <person name="Traylor-Knowles N."/>
        </authorList>
    </citation>
    <scope>NUCLEOTIDE SEQUENCE [LARGE SCALE GENOMIC DNA]</scope>
    <source>
        <strain evidence="4">RSMAS</strain>
        <tissue evidence="4">Whole animal</tissue>
    </source>
</reference>
<sequence>MRHNVQRLMFPDMSLDLRAASCMLSEEELTRAGLGSSLKKCMTVTGGGYLPHPVVRAQHETTTGNFSCVHRPPVLSKGDFLAFWKKLTMRRKNKLSAPSSFSQFGSCRIIIDCTDIEVAAPGLMSQQNATYSSYRGMNSFKVIIGVTPNAVITYFSNLYPGSISDKAIVQQSCLVNHFSGGDMILADKGFLIQDILPNGVSFNIPPFLNSGTFTESEAKATKAVGKCHIHGERANARLKDCRILRECLCKSGPAFTLKTGKTVKETGIWFHSSGILGASPDGIVDHETTKEEEEMIKGEISGHNVSVIYDGTTFITADWEIKQRLVRLQLIVKSLKGDDLAREIITVLAQQYNVQNSSLCAAMRDGASVNGAAMRTVKVVFPKVVDVHCFSHAIDGIDSHLNIPTLRRFLQLWNALFGHSPATRIARKERMGISNKSYAPMRWWSWWEVANQIMLQFAEIHPFLQAILQEAANKATLRQLDECLPTPRRSCCSRLIVDAGNPMVESTYILEGDGTLAWQCYEQLLIIQNSIHGANLPNLTALSREVSGGNVAVAQQYHQYGIAAIRPGWEYFTNTVMGVMGPQVEMFKAARLFSPRHITQL</sequence>
<dbReference type="Pfam" id="PF13359">
    <property type="entry name" value="DDE_Tnp_4"/>
    <property type="match status" value="1"/>
</dbReference>
<dbReference type="GO" id="GO:0046872">
    <property type="term" value="F:metal ion binding"/>
    <property type="evidence" value="ECO:0007669"/>
    <property type="project" value="UniProtKB-KW"/>
</dbReference>
<keyword evidence="2" id="KW-0479">Metal-binding</keyword>
<feature type="domain" description="DDE Tnp4" evidence="3">
    <location>
        <begin position="111"/>
        <end position="251"/>
    </location>
</feature>
<comment type="cofactor">
    <cofactor evidence="1">
        <name>a divalent metal cation</name>
        <dbReference type="ChEBI" id="CHEBI:60240"/>
    </cofactor>
</comment>
<comment type="caution">
    <text evidence="4">The sequence shown here is derived from an EMBL/GenBank/DDBJ whole genome shotgun (WGS) entry which is preliminary data.</text>
</comment>
<organism evidence="4 5">
    <name type="scientific">Pocillopora damicornis</name>
    <name type="common">Cauliflower coral</name>
    <name type="synonym">Millepora damicornis</name>
    <dbReference type="NCBI Taxonomy" id="46731"/>
    <lineage>
        <taxon>Eukaryota</taxon>
        <taxon>Metazoa</taxon>
        <taxon>Cnidaria</taxon>
        <taxon>Anthozoa</taxon>
        <taxon>Hexacorallia</taxon>
        <taxon>Scleractinia</taxon>
        <taxon>Astrocoeniina</taxon>
        <taxon>Pocilloporidae</taxon>
        <taxon>Pocillopora</taxon>
    </lineage>
</organism>
<evidence type="ECO:0000313" key="4">
    <source>
        <dbReference type="EMBL" id="RMX56833.1"/>
    </source>
</evidence>
<proteinExistence type="predicted"/>
<dbReference type="OrthoDB" id="5968718at2759"/>
<name>A0A3M6UT16_POCDA</name>
<evidence type="ECO:0000259" key="3">
    <source>
        <dbReference type="Pfam" id="PF13359"/>
    </source>
</evidence>
<evidence type="ECO:0000313" key="5">
    <source>
        <dbReference type="Proteomes" id="UP000275408"/>
    </source>
</evidence>
<keyword evidence="5" id="KW-1185">Reference proteome</keyword>